<dbReference type="InterPro" id="IPR036714">
    <property type="entry name" value="SDH_sf"/>
</dbReference>
<keyword evidence="1" id="KW-0143">Chaperone</keyword>
<accession>A0A0H5R0Q4</accession>
<dbReference type="PANTHER" id="PTHR12469:SF2">
    <property type="entry name" value="SUCCINATE DEHYDROGENASE ASSEMBLY FACTOR 2, MITOCHONDRIAL"/>
    <property type="match status" value="1"/>
</dbReference>
<dbReference type="AlphaFoldDB" id="A0A0H5R0Q4"/>
<dbReference type="GO" id="GO:0006099">
    <property type="term" value="P:tricarboxylic acid cycle"/>
    <property type="evidence" value="ECO:0007669"/>
    <property type="project" value="TreeGrafter"/>
</dbReference>
<dbReference type="SUPFAM" id="SSF109910">
    <property type="entry name" value="YgfY-like"/>
    <property type="match status" value="1"/>
</dbReference>
<dbReference type="InterPro" id="IPR005631">
    <property type="entry name" value="SDH"/>
</dbReference>
<dbReference type="Pfam" id="PF03937">
    <property type="entry name" value="Sdh5"/>
    <property type="match status" value="1"/>
</dbReference>
<proteinExistence type="predicted"/>
<evidence type="ECO:0008006" key="3">
    <source>
        <dbReference type="Google" id="ProtNLM"/>
    </source>
</evidence>
<dbReference type="EMBL" id="HACM01000912">
    <property type="protein sequence ID" value="CRZ01354.1"/>
    <property type="molecule type" value="Transcribed_RNA"/>
</dbReference>
<dbReference type="GO" id="GO:0005739">
    <property type="term" value="C:mitochondrion"/>
    <property type="evidence" value="ECO:0007669"/>
    <property type="project" value="TreeGrafter"/>
</dbReference>
<dbReference type="GO" id="GO:0006121">
    <property type="term" value="P:mitochondrial electron transport, succinate to ubiquinone"/>
    <property type="evidence" value="ECO:0007669"/>
    <property type="project" value="TreeGrafter"/>
</dbReference>
<dbReference type="PANTHER" id="PTHR12469">
    <property type="entry name" value="PROTEIN EMI5 HOMOLOG, MITOCHONDRIAL"/>
    <property type="match status" value="1"/>
</dbReference>
<name>A0A0H5R0Q4_9EUKA</name>
<reference evidence="2" key="1">
    <citation type="submission" date="2015-04" db="EMBL/GenBank/DDBJ databases">
        <title>The genome sequence of the plant pathogenic Rhizarian Plasmodiophora brassicae reveals insights in its biotrophic life cycle and the origin of chitin synthesis.</title>
        <authorList>
            <person name="Schwelm A."/>
            <person name="Fogelqvist J."/>
            <person name="Knaust A."/>
            <person name="Julke S."/>
            <person name="Lilja T."/>
            <person name="Dhandapani V."/>
            <person name="Bonilla-Rosso G."/>
            <person name="Karlsson M."/>
            <person name="Shevchenko A."/>
            <person name="Choi S.R."/>
            <person name="Kim H.G."/>
            <person name="Park J.Y."/>
            <person name="Lim Y.P."/>
            <person name="Ludwig-Muller J."/>
            <person name="Dixelius C."/>
        </authorList>
    </citation>
    <scope>NUCLEOTIDE SEQUENCE</scope>
    <source>
        <tissue evidence="2">Potato root galls</tissue>
    </source>
</reference>
<sequence length="113" mass="13140">VPFHQVKRLKPLWVERICWMNVLSHSTRVKRGVWRCWQFGMKEAELVLGTWASRNAHTLDADGLHHFEAILEEGTQDVVSWVTGKTQPPEHMQNNPILQNIISHARSGIYNHH</sequence>
<evidence type="ECO:0000256" key="1">
    <source>
        <dbReference type="ARBA" id="ARBA00023186"/>
    </source>
</evidence>
<protein>
    <recommendedName>
        <fullName evidence="3">Succinate dehydrogenase assembly factor 2, mitochondrial</fullName>
    </recommendedName>
</protein>
<feature type="non-terminal residue" evidence="2">
    <location>
        <position position="1"/>
    </location>
</feature>
<evidence type="ECO:0000313" key="2">
    <source>
        <dbReference type="EMBL" id="CRZ01354.1"/>
    </source>
</evidence>
<organism evidence="2">
    <name type="scientific">Spongospora subterranea</name>
    <dbReference type="NCBI Taxonomy" id="70186"/>
    <lineage>
        <taxon>Eukaryota</taxon>
        <taxon>Sar</taxon>
        <taxon>Rhizaria</taxon>
        <taxon>Endomyxa</taxon>
        <taxon>Phytomyxea</taxon>
        <taxon>Plasmodiophorida</taxon>
        <taxon>Plasmodiophoridae</taxon>
        <taxon>Spongospora</taxon>
    </lineage>
</organism>
<dbReference type="Gene3D" id="1.10.150.250">
    <property type="entry name" value="Flavinator of succinate dehydrogenase"/>
    <property type="match status" value="1"/>
</dbReference>
<dbReference type="GO" id="GO:0034553">
    <property type="term" value="P:mitochondrial respiratory chain complex II assembly"/>
    <property type="evidence" value="ECO:0007669"/>
    <property type="project" value="TreeGrafter"/>
</dbReference>